<dbReference type="Proteomes" id="UP001220962">
    <property type="component" value="Chromosome"/>
</dbReference>
<dbReference type="Proteomes" id="UP001221519">
    <property type="component" value="Chromosome"/>
</dbReference>
<keyword evidence="1" id="KW-0472">Membrane</keyword>
<accession>A0AAX3MZ85</accession>
<proteinExistence type="predicted"/>
<keyword evidence="5" id="KW-1185">Reference proteome</keyword>
<feature type="transmembrane region" description="Helical" evidence="1">
    <location>
        <begin position="313"/>
        <end position="332"/>
    </location>
</feature>
<feature type="transmembrane region" description="Helical" evidence="1">
    <location>
        <begin position="181"/>
        <end position="205"/>
    </location>
</feature>
<keyword evidence="1" id="KW-0812">Transmembrane</keyword>
<sequence>MELIERYVYAVTQRLPEKQRADISKELHGLIEDMLEEHASSDEITDQQVENVLRELGHPEVMAARYAGERYLIGPAMYSSYMTVMKVVLASLLIALSIFTIVEAIMTPGHILDHFTHLLVDIFISISQAIAWVTVIFALIEYRQRRRSTSSNNENSIKEWNPKDLQALPDHGTEIKKSEPIASIIFITLFTALFALNVELLAVYRISDQGSFSIPFISSAGIEKYIPFIWLLGAVGILGEIFKLILRKKTTSLLAYHILFSVLSFVLAWIMLQDTSFWNASFISQLEAAGLIIPGEESHENVSSMWSGLSQNLIYIIAIISLVDLGSEIYKWSRSKKFTGRA</sequence>
<gene>
    <name evidence="2" type="ORF">PUW23_19550</name>
    <name evidence="3" type="ORF">PUW25_19405</name>
</gene>
<dbReference type="EMBL" id="CP118108">
    <property type="protein sequence ID" value="WDI01409.1"/>
    <property type="molecule type" value="Genomic_DNA"/>
</dbReference>
<dbReference type="Pfam" id="PF22564">
    <property type="entry name" value="HAAS"/>
    <property type="match status" value="1"/>
</dbReference>
<dbReference type="AlphaFoldDB" id="A0AAX3MZ85"/>
<keyword evidence="1" id="KW-1133">Transmembrane helix</keyword>
<evidence type="ECO:0000313" key="5">
    <source>
        <dbReference type="Proteomes" id="UP001221519"/>
    </source>
</evidence>
<feature type="transmembrane region" description="Helical" evidence="1">
    <location>
        <begin position="87"/>
        <end position="106"/>
    </location>
</feature>
<reference evidence="2 5" key="1">
    <citation type="submission" date="2023-02" db="EMBL/GenBank/DDBJ databases">
        <title>Pathogen: clinical or host-associated sample.</title>
        <authorList>
            <person name="Hergert J."/>
            <person name="Casey R."/>
            <person name="Wagner J."/>
            <person name="Young E.L."/>
            <person name="Oakeson K.F."/>
        </authorList>
    </citation>
    <scope>NUCLEOTIDE SEQUENCE</scope>
    <source>
        <strain evidence="3 5">2022CK-00829</strain>
        <strain evidence="2">2022CK-00830</strain>
    </source>
</reference>
<protein>
    <submittedName>
        <fullName evidence="2">Uncharacterized protein</fullName>
    </submittedName>
</protein>
<evidence type="ECO:0000313" key="3">
    <source>
        <dbReference type="EMBL" id="WDI01409.1"/>
    </source>
</evidence>
<evidence type="ECO:0000256" key="1">
    <source>
        <dbReference type="SAM" id="Phobius"/>
    </source>
</evidence>
<evidence type="ECO:0000313" key="4">
    <source>
        <dbReference type="Proteomes" id="UP001220962"/>
    </source>
</evidence>
<feature type="transmembrane region" description="Helical" evidence="1">
    <location>
        <begin position="118"/>
        <end position="140"/>
    </location>
</feature>
<name>A0AAX3MZ85_9BACL</name>
<evidence type="ECO:0000313" key="2">
    <source>
        <dbReference type="EMBL" id="WDH81689.1"/>
    </source>
</evidence>
<organism evidence="2 4">
    <name type="scientific">Paenibacillus urinalis</name>
    <dbReference type="NCBI Taxonomy" id="521520"/>
    <lineage>
        <taxon>Bacteria</taxon>
        <taxon>Bacillati</taxon>
        <taxon>Bacillota</taxon>
        <taxon>Bacilli</taxon>
        <taxon>Bacillales</taxon>
        <taxon>Paenibacillaceae</taxon>
        <taxon>Paenibacillus</taxon>
    </lineage>
</organism>
<feature type="transmembrane region" description="Helical" evidence="1">
    <location>
        <begin position="225"/>
        <end position="246"/>
    </location>
</feature>
<feature type="transmembrane region" description="Helical" evidence="1">
    <location>
        <begin position="253"/>
        <end position="272"/>
    </location>
</feature>
<dbReference type="EMBL" id="CP118101">
    <property type="protein sequence ID" value="WDH81689.1"/>
    <property type="molecule type" value="Genomic_DNA"/>
</dbReference>
<dbReference type="RefSeq" id="WP_047913237.1">
    <property type="nucleotide sequence ID" value="NZ_CP118101.1"/>
</dbReference>